<dbReference type="GO" id="GO:0003676">
    <property type="term" value="F:nucleic acid binding"/>
    <property type="evidence" value="ECO:0007669"/>
    <property type="project" value="InterPro"/>
</dbReference>
<dbReference type="Proteomes" id="UP000327085">
    <property type="component" value="Chromosome 8"/>
</dbReference>
<evidence type="ECO:0000259" key="2">
    <source>
        <dbReference type="SMART" id="SM00451"/>
    </source>
</evidence>
<gene>
    <name evidence="3" type="ORF">ALMOND_2B010081</name>
</gene>
<dbReference type="Gramene" id="VVA36332">
    <property type="protein sequence ID" value="VVA36332"/>
    <property type="gene ID" value="Prudul26B010081"/>
</dbReference>
<dbReference type="EMBL" id="CABIKO010000446">
    <property type="protein sequence ID" value="VVA36332.1"/>
    <property type="molecule type" value="Genomic_DNA"/>
</dbReference>
<feature type="transmembrane region" description="Helical" evidence="1">
    <location>
        <begin position="46"/>
        <end position="66"/>
    </location>
</feature>
<dbReference type="InterPro" id="IPR013087">
    <property type="entry name" value="Znf_C2H2_type"/>
</dbReference>
<dbReference type="InParanoid" id="A0A5E4G9T0"/>
<sequence length="695" mass="77921">MGFVLLEFALQCFTLLAWPLLAWVYPLCCSVRAIENNSISDSQMLNTYWLVLSLILLFEHALLKLLEWLLLWQYIRIMIAYWLVIPHFDGAVYVYKHLICPCLTMDPQIVINWFNKRRNEPSCIRESFLAELERYVQENGPEALERIVACKVIQTNHNLTGTGNSKFAAMEIKEKAIEVVADRNIMKTPPLNEVRKGWTFNSHLDSKNLKNAIEAPKARNQAEPRLTQIGNGTLAAVEASVNPVEIATGREIIESSQNVPKEWTRALEVTIPSERTLNSNLIRIHKASHEALNAKRQAYVPKMALAKSDKHEEPGKSILSVASKPKVIINREVQAEEPENSIPSSGSKPKWIINQKVQVEEPENSIPRSGVKTKVIINRKVQAGKPEQSIPSSGSKPKIIINRKLQAEEPENSIQSSGLKPKVIIIRKVQAEEPENSIPSSGVKPKVIINRKVQTGEPEQSIPSSGSKSKIIINRNVQAEEPENSIQSSGLKPKVIIIRKAQAEEPENSILSSGSRPRWIIKRKVHADEPESSIPSSGSKSKWIIGRKVHADEPENTVPGSRSKPKVIINRKVQAAEEPSGGISSNELKRKLIVTLKGKVQGQQQNPNEASRMKDHRVWCKICNVHFPGEIDLASHLSGRKHEENVLQQHKANSGLRMNGPPLWCKICDVSCCTEFDTVSHRNGMRHLHRLLTGM</sequence>
<dbReference type="AlphaFoldDB" id="A0A5E4G9T0"/>
<evidence type="ECO:0000256" key="1">
    <source>
        <dbReference type="SAM" id="Phobius"/>
    </source>
</evidence>
<keyword evidence="1" id="KW-0812">Transmembrane</keyword>
<dbReference type="InterPro" id="IPR036236">
    <property type="entry name" value="Znf_C2H2_sf"/>
</dbReference>
<keyword evidence="1" id="KW-1133">Transmembrane helix</keyword>
<dbReference type="InterPro" id="IPR003604">
    <property type="entry name" value="Matrin/U1-like-C_Znf_C2H2"/>
</dbReference>
<dbReference type="InterPro" id="IPR004345">
    <property type="entry name" value="TB2_DP1_HVA22"/>
</dbReference>
<dbReference type="Gene3D" id="3.30.160.60">
    <property type="entry name" value="Classic Zinc Finger"/>
    <property type="match status" value="1"/>
</dbReference>
<dbReference type="PANTHER" id="PTHR12300">
    <property type="entry name" value="HVA22-LIKE PROTEINS"/>
    <property type="match status" value="1"/>
</dbReference>
<feature type="domain" description="U1-type" evidence="2">
    <location>
        <begin position="615"/>
        <end position="649"/>
    </location>
</feature>
<dbReference type="Pfam" id="PF03134">
    <property type="entry name" value="TB2_DP1_HVA22"/>
    <property type="match status" value="1"/>
</dbReference>
<proteinExistence type="predicted"/>
<name>A0A5E4G9T0_PRUDU</name>
<keyword evidence="1" id="KW-0472">Membrane</keyword>
<evidence type="ECO:0000313" key="3">
    <source>
        <dbReference type="EMBL" id="VVA36332.1"/>
    </source>
</evidence>
<feature type="domain" description="U1-type" evidence="2">
    <location>
        <begin position="660"/>
        <end position="694"/>
    </location>
</feature>
<dbReference type="SUPFAM" id="SSF57667">
    <property type="entry name" value="beta-beta-alpha zinc fingers"/>
    <property type="match status" value="1"/>
</dbReference>
<organism evidence="3 4">
    <name type="scientific">Prunus dulcis</name>
    <name type="common">Almond</name>
    <name type="synonym">Amygdalus dulcis</name>
    <dbReference type="NCBI Taxonomy" id="3755"/>
    <lineage>
        <taxon>Eukaryota</taxon>
        <taxon>Viridiplantae</taxon>
        <taxon>Streptophyta</taxon>
        <taxon>Embryophyta</taxon>
        <taxon>Tracheophyta</taxon>
        <taxon>Spermatophyta</taxon>
        <taxon>Magnoliopsida</taxon>
        <taxon>eudicotyledons</taxon>
        <taxon>Gunneridae</taxon>
        <taxon>Pentapetalae</taxon>
        <taxon>rosids</taxon>
        <taxon>fabids</taxon>
        <taxon>Rosales</taxon>
        <taxon>Rosaceae</taxon>
        <taxon>Amygdaloideae</taxon>
        <taxon>Amygdaleae</taxon>
        <taxon>Prunus</taxon>
    </lineage>
</organism>
<reference evidence="4" key="1">
    <citation type="journal article" date="2020" name="Plant J.">
        <title>Transposons played a major role in the diversification between the closely related almond and peach genomes: results from the almond genome sequence.</title>
        <authorList>
            <person name="Alioto T."/>
            <person name="Alexiou K.G."/>
            <person name="Bardil A."/>
            <person name="Barteri F."/>
            <person name="Castanera R."/>
            <person name="Cruz F."/>
            <person name="Dhingra A."/>
            <person name="Duval H."/>
            <person name="Fernandez I Marti A."/>
            <person name="Frias L."/>
            <person name="Galan B."/>
            <person name="Garcia J.L."/>
            <person name="Howad W."/>
            <person name="Gomez-Garrido J."/>
            <person name="Gut M."/>
            <person name="Julca I."/>
            <person name="Morata J."/>
            <person name="Puigdomenech P."/>
            <person name="Ribeca P."/>
            <person name="Rubio Cabetas M.J."/>
            <person name="Vlasova A."/>
            <person name="Wirthensohn M."/>
            <person name="Garcia-Mas J."/>
            <person name="Gabaldon T."/>
            <person name="Casacuberta J.M."/>
            <person name="Arus P."/>
        </authorList>
    </citation>
    <scope>NUCLEOTIDE SEQUENCE [LARGE SCALE GENOMIC DNA]</scope>
    <source>
        <strain evidence="4">cv. Texas</strain>
    </source>
</reference>
<dbReference type="PANTHER" id="PTHR12300:SF43">
    <property type="entry name" value="HVA22-LIKE PROTEIN"/>
    <property type="match status" value="1"/>
</dbReference>
<protein>
    <submittedName>
        <fullName evidence="3">PREDICTED: HVA22</fullName>
    </submittedName>
</protein>
<dbReference type="SMART" id="SM00451">
    <property type="entry name" value="ZnF_U1"/>
    <property type="match status" value="2"/>
</dbReference>
<evidence type="ECO:0000313" key="4">
    <source>
        <dbReference type="Proteomes" id="UP000327085"/>
    </source>
</evidence>
<dbReference type="GO" id="GO:0008270">
    <property type="term" value="F:zinc ion binding"/>
    <property type="evidence" value="ECO:0007669"/>
    <property type="project" value="InterPro"/>
</dbReference>
<dbReference type="Pfam" id="PF12874">
    <property type="entry name" value="zf-met"/>
    <property type="match status" value="1"/>
</dbReference>
<accession>A0A5E4G9T0</accession>